<proteinExistence type="predicted"/>
<dbReference type="InterPro" id="IPR011042">
    <property type="entry name" value="6-blade_b-propeller_TolB-like"/>
</dbReference>
<dbReference type="InterPro" id="IPR011990">
    <property type="entry name" value="TPR-like_helical_dom_sf"/>
</dbReference>
<dbReference type="SUPFAM" id="SSF48452">
    <property type="entry name" value="TPR-like"/>
    <property type="match status" value="1"/>
</dbReference>
<keyword evidence="3" id="KW-0998">Cell outer membrane</keyword>
<dbReference type="Gene3D" id="2.120.10.30">
    <property type="entry name" value="TolB, C-terminal domain"/>
    <property type="match status" value="1"/>
</dbReference>
<sequence length="647" mass="74131">MKVKLIQFFIFFFFTWLTFSQNEQKLLKKADKLYDNFGYFNAITIYEKVADKGFTSVELLQRLGNAYYFNGLYNESHKWYKLLFDFKKQLDPIYYYRYSQSLKNVGDYDNAEKYFRMFEEVASTNALIEKPREFNALLEESKKPVIASYTISNLESNSASSDFGGVFFGGNFLFTSTRAFGKTKRAIDPWTSDFFSTIFKLKMAVPDGVNDISLFSEELRSPYHVATPVFTQDGLTMYFTASSTYFDRETNRLTKAGTPVVLKIYKASFKNGKWKDVVKLPFNNDRYNTAHPVLSPDEKSLYFVSDNPAGFGGNDIYKVDILGAKSYGVPQNLGPMINTVGKETFPFISSQNKLYFASDGHIGLGGLDVFVTDSKDGKFSNPVQNVGQPINSSSDDFCFIEKDSVSGFFSSNRAGGKGKDDIYKYEKSLQTDNSYTIEGTIVDQETKEPINDLKVKVYNRDHELIETLALDKQRQYSIKVDGDKNRLFYLEFTAPNHETIEIMVNVDQDKSNTEAVTMLKKDRLLVEGNDLSKLLVQPITFGFDNYSISTESKVELQKVIEMMYQFPNTKVLIRTHTDSRHSFAYNMELSRKRAKAVIDYLIKFGVSKGRLTYEAFGEYQLLNHCADGVKCSEKEHKINRRCEFIVQ</sequence>
<dbReference type="Proteomes" id="UP000093807">
    <property type="component" value="Unassembled WGS sequence"/>
</dbReference>
<dbReference type="PRINTS" id="PR01021">
    <property type="entry name" value="OMPADOMAIN"/>
</dbReference>
<dbReference type="PANTHER" id="PTHR30329:SF21">
    <property type="entry name" value="LIPOPROTEIN YIAD-RELATED"/>
    <property type="match status" value="1"/>
</dbReference>
<name>A0A199XSW1_9FLAO</name>
<dbReference type="InterPro" id="IPR006664">
    <property type="entry name" value="OMP_bac"/>
</dbReference>
<dbReference type="InterPro" id="IPR050330">
    <property type="entry name" value="Bact_OuterMem_StrucFunc"/>
</dbReference>
<protein>
    <submittedName>
        <fullName evidence="6">Outer membrane porin F</fullName>
    </submittedName>
</protein>
<dbReference type="CDD" id="cd07185">
    <property type="entry name" value="OmpA_C-like"/>
    <property type="match status" value="1"/>
</dbReference>
<evidence type="ECO:0000313" key="7">
    <source>
        <dbReference type="Proteomes" id="UP000093807"/>
    </source>
</evidence>
<dbReference type="Gene3D" id="3.30.1330.60">
    <property type="entry name" value="OmpA-like domain"/>
    <property type="match status" value="1"/>
</dbReference>
<evidence type="ECO:0000313" key="6">
    <source>
        <dbReference type="EMBL" id="OAZ04507.1"/>
    </source>
</evidence>
<dbReference type="Pfam" id="PF07676">
    <property type="entry name" value="PD40"/>
    <property type="match status" value="2"/>
</dbReference>
<dbReference type="PATRIC" id="fig|29536.5.peg.1144"/>
<dbReference type="PANTHER" id="PTHR30329">
    <property type="entry name" value="STATOR ELEMENT OF FLAGELLAR MOTOR COMPLEX"/>
    <property type="match status" value="1"/>
</dbReference>
<dbReference type="InterPro" id="IPR036737">
    <property type="entry name" value="OmpA-like_sf"/>
</dbReference>
<dbReference type="Gene3D" id="1.25.40.10">
    <property type="entry name" value="Tetratricopeptide repeat domain"/>
    <property type="match status" value="1"/>
</dbReference>
<comment type="subcellular location">
    <subcellularLocation>
        <location evidence="1">Cell outer membrane</location>
    </subcellularLocation>
</comment>
<keyword evidence="7" id="KW-1185">Reference proteome</keyword>
<dbReference type="GO" id="GO:0009279">
    <property type="term" value="C:cell outer membrane"/>
    <property type="evidence" value="ECO:0007669"/>
    <property type="project" value="UniProtKB-SubCell"/>
</dbReference>
<feature type="domain" description="OmpA-like" evidence="5">
    <location>
        <begin position="528"/>
        <end position="647"/>
    </location>
</feature>
<keyword evidence="2 4" id="KW-0472">Membrane</keyword>
<gene>
    <name evidence="6" type="primary">oprF_2</name>
    <name evidence="6" type="ORF">FLB_10910</name>
</gene>
<evidence type="ECO:0000259" key="5">
    <source>
        <dbReference type="PROSITE" id="PS51123"/>
    </source>
</evidence>
<evidence type="ECO:0000256" key="2">
    <source>
        <dbReference type="ARBA" id="ARBA00023136"/>
    </source>
</evidence>
<dbReference type="InterPro" id="IPR011659">
    <property type="entry name" value="WD40"/>
</dbReference>
<dbReference type="Pfam" id="PF00691">
    <property type="entry name" value="OmpA"/>
    <property type="match status" value="1"/>
</dbReference>
<dbReference type="SUPFAM" id="SSF82171">
    <property type="entry name" value="DPP6 N-terminal domain-like"/>
    <property type="match status" value="1"/>
</dbReference>
<dbReference type="SUPFAM" id="SSF103088">
    <property type="entry name" value="OmpA-like"/>
    <property type="match status" value="1"/>
</dbReference>
<dbReference type="EMBL" id="JMTM01000026">
    <property type="protein sequence ID" value="OAZ04507.1"/>
    <property type="molecule type" value="Genomic_DNA"/>
</dbReference>
<dbReference type="OrthoDB" id="9809364at2"/>
<organism evidence="6 7">
    <name type="scientific">Flavobacterium succinicans</name>
    <dbReference type="NCBI Taxonomy" id="29536"/>
    <lineage>
        <taxon>Bacteria</taxon>
        <taxon>Pseudomonadati</taxon>
        <taxon>Bacteroidota</taxon>
        <taxon>Flavobacteriia</taxon>
        <taxon>Flavobacteriales</taxon>
        <taxon>Flavobacteriaceae</taxon>
        <taxon>Flavobacterium</taxon>
    </lineage>
</organism>
<evidence type="ECO:0000256" key="4">
    <source>
        <dbReference type="PROSITE-ProRule" id="PRU00473"/>
    </source>
</evidence>
<dbReference type="InterPro" id="IPR006665">
    <property type="entry name" value="OmpA-like"/>
</dbReference>
<reference evidence="6 7" key="1">
    <citation type="submission" date="2016-06" db="EMBL/GenBank/DDBJ databases">
        <title>Draft genome sequence of Flavobacterium succinicans strain DD5b.</title>
        <authorList>
            <person name="Poehlein A."/>
            <person name="Daniel R."/>
            <person name="Simeonova D.D."/>
        </authorList>
    </citation>
    <scope>NUCLEOTIDE SEQUENCE [LARGE SCALE GENOMIC DNA]</scope>
    <source>
        <strain evidence="6 7">DD5b</strain>
    </source>
</reference>
<comment type="caution">
    <text evidence="6">The sequence shown here is derived from an EMBL/GenBank/DDBJ whole genome shotgun (WGS) entry which is preliminary data.</text>
</comment>
<dbReference type="PROSITE" id="PS51123">
    <property type="entry name" value="OMPA_2"/>
    <property type="match status" value="1"/>
</dbReference>
<accession>A0A199XSW1</accession>
<evidence type="ECO:0000256" key="1">
    <source>
        <dbReference type="ARBA" id="ARBA00004442"/>
    </source>
</evidence>
<dbReference type="AlphaFoldDB" id="A0A199XSW1"/>
<evidence type="ECO:0000256" key="3">
    <source>
        <dbReference type="ARBA" id="ARBA00023237"/>
    </source>
</evidence>